<dbReference type="AlphaFoldDB" id="A0A517MNK7"/>
<dbReference type="InterPro" id="IPR051829">
    <property type="entry name" value="Multiheme_Cytochr_ET"/>
</dbReference>
<dbReference type="KEGG" id="rml:FF011L_52770"/>
<dbReference type="PANTHER" id="PTHR35038:SF8">
    <property type="entry name" value="C-TYPE POLYHEME CYTOCHROME OMCC"/>
    <property type="match status" value="1"/>
</dbReference>
<evidence type="ECO:0000313" key="5">
    <source>
        <dbReference type="Proteomes" id="UP000320672"/>
    </source>
</evidence>
<dbReference type="Proteomes" id="UP000320672">
    <property type="component" value="Chromosome"/>
</dbReference>
<protein>
    <submittedName>
        <fullName evidence="4">Doubled CXXCH motif (Paired_CXXCH_1)</fullName>
    </submittedName>
</protein>
<evidence type="ECO:0000256" key="1">
    <source>
        <dbReference type="ARBA" id="ARBA00022729"/>
    </source>
</evidence>
<proteinExistence type="predicted"/>
<feature type="domain" description="Cytochrome c-552/4" evidence="3">
    <location>
        <begin position="188"/>
        <end position="224"/>
    </location>
</feature>
<evidence type="ECO:0000259" key="3">
    <source>
        <dbReference type="Pfam" id="PF13435"/>
    </source>
</evidence>
<organism evidence="4 5">
    <name type="scientific">Roseimaritima multifibrata</name>
    <dbReference type="NCBI Taxonomy" id="1930274"/>
    <lineage>
        <taxon>Bacteria</taxon>
        <taxon>Pseudomonadati</taxon>
        <taxon>Planctomycetota</taxon>
        <taxon>Planctomycetia</taxon>
        <taxon>Pirellulales</taxon>
        <taxon>Pirellulaceae</taxon>
        <taxon>Roseimaritima</taxon>
    </lineage>
</organism>
<accession>A0A517MNK7</accession>
<name>A0A517MNK7_9BACT</name>
<dbReference type="InterPro" id="IPR023155">
    <property type="entry name" value="Cyt_c-552/4"/>
</dbReference>
<reference evidence="4 5" key="1">
    <citation type="submission" date="2019-02" db="EMBL/GenBank/DDBJ databases">
        <title>Deep-cultivation of Planctomycetes and their phenomic and genomic characterization uncovers novel biology.</title>
        <authorList>
            <person name="Wiegand S."/>
            <person name="Jogler M."/>
            <person name="Boedeker C."/>
            <person name="Pinto D."/>
            <person name="Vollmers J."/>
            <person name="Rivas-Marin E."/>
            <person name="Kohn T."/>
            <person name="Peeters S.H."/>
            <person name="Heuer A."/>
            <person name="Rast P."/>
            <person name="Oberbeckmann S."/>
            <person name="Bunk B."/>
            <person name="Jeske O."/>
            <person name="Meyerdierks A."/>
            <person name="Storesund J.E."/>
            <person name="Kallscheuer N."/>
            <person name="Luecker S."/>
            <person name="Lage O.M."/>
            <person name="Pohl T."/>
            <person name="Merkel B.J."/>
            <person name="Hornburger P."/>
            <person name="Mueller R.-W."/>
            <person name="Bruemmer F."/>
            <person name="Labrenz M."/>
            <person name="Spormann A.M."/>
            <person name="Op den Camp H."/>
            <person name="Overmann J."/>
            <person name="Amann R."/>
            <person name="Jetten M.S.M."/>
            <person name="Mascher T."/>
            <person name="Medema M.H."/>
            <person name="Devos D.P."/>
            <person name="Kaster A.-K."/>
            <person name="Ovreas L."/>
            <person name="Rohde M."/>
            <person name="Galperin M.Y."/>
            <person name="Jogler C."/>
        </authorList>
    </citation>
    <scope>NUCLEOTIDE SEQUENCE [LARGE SCALE GENOMIC DNA]</scope>
    <source>
        <strain evidence="4 5">FF011L</strain>
    </source>
</reference>
<keyword evidence="1" id="KW-0732">Signal</keyword>
<feature type="region of interest" description="Disordered" evidence="2">
    <location>
        <begin position="1"/>
        <end position="26"/>
    </location>
</feature>
<dbReference type="InterPro" id="IPR036280">
    <property type="entry name" value="Multihaem_cyt_sf"/>
</dbReference>
<dbReference type="SUPFAM" id="SSF48695">
    <property type="entry name" value="Multiheme cytochromes"/>
    <property type="match status" value="1"/>
</dbReference>
<gene>
    <name evidence="4" type="ORF">FF011L_52770</name>
</gene>
<dbReference type="PANTHER" id="PTHR35038">
    <property type="entry name" value="DISSIMILATORY SULFITE REDUCTASE SIRA"/>
    <property type="match status" value="1"/>
</dbReference>
<sequence length="365" mass="40459">MIYLTGGWDGTGGSLPTTDEHAAQPFDGGSPVDEQVEAWKALIAANFAGDAACASCHAEEMKAHKRSGHSHTLAMMHDSQWAEELLELATYEDPRRDQRFRFQTRDNQFTVQDVANPGTPAMPVTWLLGSGVHAQTPIWVDESSQRGVEMRWSYLAPSDAIGVTPDHERFDDYQQGTIECYGRPLDNASVRACLACHTTMSPPPNLPIRQDLYIANVGCERCHGPRKKHVVMAEQGLAEQAKPLVTLDNPAAAMKVCVQCHRDADSVSPTATPEELVRFQPYGLKKSRCFIESSGKMGCSSCHDAHDAVSTDRRLYIERCQQCHQPKSSNDCPQMPTGDCIQCHMPAVEWTAGIEFHDHWIRSPE</sequence>
<dbReference type="EMBL" id="CP036262">
    <property type="protein sequence ID" value="QDS96466.1"/>
    <property type="molecule type" value="Genomic_DNA"/>
</dbReference>
<dbReference type="Gene3D" id="1.10.1130.10">
    <property type="entry name" value="Flavocytochrome C3, Chain A"/>
    <property type="match status" value="1"/>
</dbReference>
<evidence type="ECO:0000256" key="2">
    <source>
        <dbReference type="SAM" id="MobiDB-lite"/>
    </source>
</evidence>
<evidence type="ECO:0000313" key="4">
    <source>
        <dbReference type="EMBL" id="QDS96466.1"/>
    </source>
</evidence>
<keyword evidence="5" id="KW-1185">Reference proteome</keyword>
<dbReference type="Pfam" id="PF13435">
    <property type="entry name" value="Cytochrome_C554"/>
    <property type="match status" value="1"/>
</dbReference>